<dbReference type="PIRSF" id="PIRSF031032">
    <property type="entry name" value="TMP_97_prd"/>
    <property type="match status" value="1"/>
</dbReference>
<keyword evidence="5 7" id="KW-1133">Transmembrane helix</keyword>
<dbReference type="InterPro" id="IPR051987">
    <property type="entry name" value="Sigma-2_receptor-like"/>
</dbReference>
<dbReference type="EMBL" id="SPNW01000025">
    <property type="protein sequence ID" value="TIA89659.1"/>
    <property type="molecule type" value="Genomic_DNA"/>
</dbReference>
<dbReference type="OrthoDB" id="433124at2759"/>
<sequence length="189" mass="20825">MSLHTASTDITQRPLDLFYALFLAFHLPTTLAIDLQSLYPQQLVPSFLKDFLHFWISISNDPILQGGNTDSPLWAWIRSFLALEAVGQIPVFIFGSYGLYKGWKSVQIPLLVYGVSAATTTFACLATVLALPVHAPPLPPPLIGALALSPEQRTILLAAYTPYLIVPIFIACDMAGRVTKQSSDHRKMQ</sequence>
<comment type="caution">
    <text evidence="9">The sequence shown here is derived from an EMBL/GenBank/DDBJ whole genome shotgun (WGS) entry which is preliminary data.</text>
</comment>
<evidence type="ECO:0000313" key="10">
    <source>
        <dbReference type="Proteomes" id="UP000310189"/>
    </source>
</evidence>
<accession>A0A4T0FMT3</accession>
<gene>
    <name evidence="9" type="ORF">E3P99_01963</name>
</gene>
<evidence type="ECO:0000259" key="8">
    <source>
        <dbReference type="PROSITE" id="PS51751"/>
    </source>
</evidence>
<dbReference type="PROSITE" id="PS51751">
    <property type="entry name" value="EXPERA"/>
    <property type="match status" value="1"/>
</dbReference>
<dbReference type="AlphaFoldDB" id="A0A4T0FMT3"/>
<feature type="domain" description="EXPERA" evidence="8">
    <location>
        <begin position="15"/>
        <end position="171"/>
    </location>
</feature>
<evidence type="ECO:0000256" key="2">
    <source>
        <dbReference type="ARBA" id="ARBA00009096"/>
    </source>
</evidence>
<protein>
    <recommendedName>
        <fullName evidence="7">Efficient mitochondria targeting-associated protein 19</fullName>
    </recommendedName>
</protein>
<comment type="subcellular location">
    <subcellularLocation>
        <location evidence="1">Endoplasmic reticulum membrane</location>
        <topology evidence="1">Multi-pass membrane protein</topology>
    </subcellularLocation>
</comment>
<dbReference type="InterPro" id="IPR016964">
    <property type="entry name" value="Sigma2_recept"/>
</dbReference>
<evidence type="ECO:0000256" key="1">
    <source>
        <dbReference type="ARBA" id="ARBA00004477"/>
    </source>
</evidence>
<keyword evidence="6 7" id="KW-0472">Membrane</keyword>
<organism evidence="9 10">
    <name type="scientific">Wallemia hederae</name>
    <dbReference type="NCBI Taxonomy" id="1540922"/>
    <lineage>
        <taxon>Eukaryota</taxon>
        <taxon>Fungi</taxon>
        <taxon>Dikarya</taxon>
        <taxon>Basidiomycota</taxon>
        <taxon>Wallemiomycotina</taxon>
        <taxon>Wallemiomycetes</taxon>
        <taxon>Wallemiales</taxon>
        <taxon>Wallemiaceae</taxon>
        <taxon>Wallemia</taxon>
    </lineage>
</organism>
<feature type="transmembrane region" description="Helical" evidence="7">
    <location>
        <begin position="155"/>
        <end position="176"/>
    </location>
</feature>
<keyword evidence="4 7" id="KW-0256">Endoplasmic reticulum</keyword>
<name>A0A4T0FMT3_9BASI</name>
<feature type="transmembrane region" description="Helical" evidence="7">
    <location>
        <begin position="75"/>
        <end position="99"/>
    </location>
</feature>
<evidence type="ECO:0000313" key="9">
    <source>
        <dbReference type="EMBL" id="TIA89659.1"/>
    </source>
</evidence>
<evidence type="ECO:0000256" key="6">
    <source>
        <dbReference type="ARBA" id="ARBA00023136"/>
    </source>
</evidence>
<proteinExistence type="inferred from homology"/>
<keyword evidence="3 7" id="KW-0812">Transmembrane</keyword>
<evidence type="ECO:0000256" key="5">
    <source>
        <dbReference type="ARBA" id="ARBA00022989"/>
    </source>
</evidence>
<evidence type="ECO:0000256" key="3">
    <source>
        <dbReference type="ARBA" id="ARBA00022692"/>
    </source>
</evidence>
<dbReference type="PANTHER" id="PTHR31204:SF1">
    <property type="entry name" value="SIGMA INTRACELLULAR RECEPTOR 2"/>
    <property type="match status" value="1"/>
</dbReference>
<evidence type="ECO:0000256" key="4">
    <source>
        <dbReference type="ARBA" id="ARBA00022824"/>
    </source>
</evidence>
<dbReference type="Proteomes" id="UP000310189">
    <property type="component" value="Unassembled WGS sequence"/>
</dbReference>
<dbReference type="GO" id="GO:0005789">
    <property type="term" value="C:endoplasmic reticulum membrane"/>
    <property type="evidence" value="ECO:0007669"/>
    <property type="project" value="UniProtKB-SubCell"/>
</dbReference>
<comment type="similarity">
    <text evidence="2">Belongs to the TMEM97/sigma-2 receptor family.</text>
</comment>
<dbReference type="InterPro" id="IPR033118">
    <property type="entry name" value="EXPERA"/>
</dbReference>
<dbReference type="Pfam" id="PF05241">
    <property type="entry name" value="EBP"/>
    <property type="match status" value="1"/>
</dbReference>
<reference evidence="9 10" key="1">
    <citation type="submission" date="2019-03" db="EMBL/GenBank/DDBJ databases">
        <title>Sequencing 23 genomes of Wallemia ichthyophaga.</title>
        <authorList>
            <person name="Gostincar C."/>
        </authorList>
    </citation>
    <scope>NUCLEOTIDE SEQUENCE [LARGE SCALE GENOMIC DNA]</scope>
    <source>
        <strain evidence="9 10">EXF-5753</strain>
    </source>
</reference>
<keyword evidence="10" id="KW-1185">Reference proteome</keyword>
<feature type="transmembrane region" description="Helical" evidence="7">
    <location>
        <begin position="111"/>
        <end position="135"/>
    </location>
</feature>
<dbReference type="PANTHER" id="PTHR31204">
    <property type="entry name" value="SIGMA INTRACELLULAR RECEPTOR 2"/>
    <property type="match status" value="1"/>
</dbReference>
<evidence type="ECO:0000256" key="7">
    <source>
        <dbReference type="PIRNR" id="PIRNR031032"/>
    </source>
</evidence>